<evidence type="ECO:0000259" key="3">
    <source>
        <dbReference type="Pfam" id="PF25794"/>
    </source>
</evidence>
<evidence type="ECO:0000259" key="2">
    <source>
        <dbReference type="Pfam" id="PF13020"/>
    </source>
</evidence>
<dbReference type="Gene3D" id="3.30.565.10">
    <property type="entry name" value="Histidine kinase-like ATPase, C-terminal domain"/>
    <property type="match status" value="1"/>
</dbReference>
<protein>
    <submittedName>
        <fullName evidence="4">Uncharacterized protein DUF3883</fullName>
    </submittedName>
</protein>
<feature type="compositionally biased region" description="Basic residues" evidence="1">
    <location>
        <begin position="1296"/>
        <end position="1312"/>
    </location>
</feature>
<feature type="domain" description="Protein NO VEIN C-terminal" evidence="2">
    <location>
        <begin position="1346"/>
        <end position="1425"/>
    </location>
</feature>
<evidence type="ECO:0000313" key="4">
    <source>
        <dbReference type="EMBL" id="RPF29027.1"/>
    </source>
</evidence>
<dbReference type="PANTHER" id="PTHR15600:SF42">
    <property type="entry name" value="SACSIN"/>
    <property type="match status" value="1"/>
</dbReference>
<dbReference type="RefSeq" id="WP_170175347.1">
    <property type="nucleotide sequence ID" value="NZ_RKRA01000001.1"/>
</dbReference>
<proteinExistence type="predicted"/>
<reference evidence="4 5" key="1">
    <citation type="submission" date="2018-11" db="EMBL/GenBank/DDBJ databases">
        <title>Sequencing the genomes of 1000 actinobacteria strains.</title>
        <authorList>
            <person name="Klenk H.-P."/>
        </authorList>
    </citation>
    <scope>NUCLEOTIDE SEQUENCE [LARGE SCALE GENOMIC DNA]</scope>
    <source>
        <strain evidence="4 5">DSM 14418</strain>
    </source>
</reference>
<organism evidence="4 5">
    <name type="scientific">Georgenia muralis</name>
    <dbReference type="NCBI Taxonomy" id="154117"/>
    <lineage>
        <taxon>Bacteria</taxon>
        <taxon>Bacillati</taxon>
        <taxon>Actinomycetota</taxon>
        <taxon>Actinomycetes</taxon>
        <taxon>Micrococcales</taxon>
        <taxon>Bogoriellaceae</taxon>
        <taxon>Georgenia</taxon>
    </lineage>
</organism>
<accession>A0A3N4Z9V8</accession>
<dbReference type="SUPFAM" id="SSF55874">
    <property type="entry name" value="ATPase domain of HSP90 chaperone/DNA topoisomerase II/histidine kinase"/>
    <property type="match status" value="1"/>
</dbReference>
<feature type="domain" description="Sacsin/Nov" evidence="3">
    <location>
        <begin position="20"/>
        <end position="138"/>
    </location>
</feature>
<keyword evidence="5" id="KW-1185">Reference proteome</keyword>
<dbReference type="Proteomes" id="UP000280726">
    <property type="component" value="Unassembled WGS sequence"/>
</dbReference>
<dbReference type="Pfam" id="PF25794">
    <property type="entry name" value="SACS"/>
    <property type="match status" value="1"/>
</dbReference>
<comment type="caution">
    <text evidence="4">The sequence shown here is derived from an EMBL/GenBank/DDBJ whole genome shotgun (WGS) entry which is preliminary data.</text>
</comment>
<dbReference type="InterPro" id="IPR052972">
    <property type="entry name" value="Sacsin_chaperone_reg"/>
</dbReference>
<dbReference type="InterPro" id="IPR058210">
    <property type="entry name" value="SACS/Nov_dom"/>
</dbReference>
<evidence type="ECO:0000256" key="1">
    <source>
        <dbReference type="SAM" id="MobiDB-lite"/>
    </source>
</evidence>
<dbReference type="GO" id="GO:0030544">
    <property type="term" value="F:Hsp70 protein binding"/>
    <property type="evidence" value="ECO:0007669"/>
    <property type="project" value="TreeGrafter"/>
</dbReference>
<dbReference type="Pfam" id="PF13020">
    <property type="entry name" value="NOV_C"/>
    <property type="match status" value="1"/>
</dbReference>
<dbReference type="InterPro" id="IPR036890">
    <property type="entry name" value="HATPase_C_sf"/>
</dbReference>
<gene>
    <name evidence="4" type="ORF">EDD32_3579</name>
</gene>
<sequence length="1482" mass="162184">MTGTASEQTTLSRASDHLGNLANILKDLGGGGTLLHELTQNANDAEAARITFTASREELTVWNSAVFTDCERQDLKRCPWKVDEGRRSCDLHSFRQVAGRHKADDARTTGAFGVGFTAVYQVTDHPEVLTARRHLILDESRDENERIVLCPGGCSRDHARAGTTFFLPWARQQTPLRRDLSSPPMTDSDVARLEEELHEAAGTALMFLDRTQLLSVESPARATNVVRKRQENRITVTVNGATSGWLLLEGEAEGASRLKQEYEPDSKRSSVVQVAVPVEESVVGRIFADLPTDTRTGWSGHINATFFPRQDRKGVEFDSRGFRGKWNDLLLDAAATLIADNLETIAQELGHRVVWTYLVDVEKVNREIAKDEYPAVFNRFFERAKEFASGSRIALLADDTSVLPAGTVVPRDEDEYDAVGVMLRLGMPVLAPSIRPLARQTTLTQYGMSVLRISDVVSALEESEITEAWEPERDDALLTAADVEALLRLVDHLQDRGKSLLANSNIAEVAIVPCVGGTYAAACQVSRLEEDDRALFELLDPDLKIVDAARLAALCPNLIDLCDDISPERAVEIFEADPAALEVAPDLVLDWLDNHRAALARELGARVSALPLFPSAGGELRPLTELSLSSDFDDLLGVADVVDRDKTAGHTDLLRLLGARELDAVEYLLRHVAPAAVKGLSADQARQVLEIIQRHRVELDQAPGARAILRQTPIVPCADGLHPANNVHLPNPALTLIAPEAPIADTRGMASHLVETLVWLGVSTHPSDEVLNEAALRLGQQDAAPDAGVVLAILEALPNPPESETVPGSLRSLQTAAWLPCEGGGRGKPNEIFATFQRYLFESQGKKLALHVTDQGRLAPVLEWLGVQRTPGTAMVIAHLRHCVAGKSRLHPEVYRTLGQAKEEHAVKALSREPCIQIGDGAFVEPSTVFWSDPGLGEWAHVLAPGNRDYQAFFDRVGVSESAEPAHVEETLRRVSRAAGNTRLDEDAKRVVHRCWELLDQHLPESAETLATLGAIKSAVGPRDLLEKPELLLFADGRRLAETILLIRDNLIRRDRSTHRALAAAGVRPAEEVITPHINEEAPSNEASSLAALVDDRMPALERLAEAQRVADGAQYDLMRLAETGIEVMPDLTVEYVTRFAHQHQVDPPRPTEAIYLPDELRLIVRTETPNRHIARELALCIAPDIDVSSLAPSILEILTATDLADAMTVLDEYGVRDLDYTEWERVGSQTSVEVQDLDLDPVTPAPLDDDLDSSRSQDPPASSDGDVAEDPALGGESESGGNADGGDAPSSTVPGRKRTRRHPGGGQRRTHMASFVSYDNEDRGHDDSGDGAAEESPVDVAGVRRVLEYERSCGRNPEEQAHNNPGYDVLSRDANGVVLRRIEVKSIGGAWTGFGVWMSATQLEENRAHPDDFWLYVVEHAEDGDAAVVHRIQNPVAEATKFGFDAGWQALREPDVERDLTGKALINSTRRLLGWAKPEER</sequence>
<evidence type="ECO:0000313" key="5">
    <source>
        <dbReference type="Proteomes" id="UP000280726"/>
    </source>
</evidence>
<name>A0A3N4Z9V8_9MICO</name>
<dbReference type="EMBL" id="RKRA01000001">
    <property type="protein sequence ID" value="RPF29027.1"/>
    <property type="molecule type" value="Genomic_DNA"/>
</dbReference>
<dbReference type="PANTHER" id="PTHR15600">
    <property type="entry name" value="SACSIN"/>
    <property type="match status" value="1"/>
</dbReference>
<dbReference type="InterPro" id="IPR024975">
    <property type="entry name" value="NOV_C"/>
</dbReference>
<feature type="region of interest" description="Disordered" evidence="1">
    <location>
        <begin position="1230"/>
        <end position="1342"/>
    </location>
</feature>